<organism evidence="2 3">
    <name type="scientific">Borrelia bissettiae (strain DSM 17990 / CIP 109136 / DN127)</name>
    <name type="common">Borreliella bissettiae</name>
    <dbReference type="NCBI Taxonomy" id="521010"/>
    <lineage>
        <taxon>Bacteria</taxon>
        <taxon>Pseudomonadati</taxon>
        <taxon>Spirochaetota</taxon>
        <taxon>Spirochaetia</taxon>
        <taxon>Spirochaetales</taxon>
        <taxon>Borreliaceae</taxon>
        <taxon>Borreliella</taxon>
    </lineage>
</organism>
<sequence>MNENFDRKHFYIHNNEIYKKITASYFSNSLLFCVYKIYLYLKLFITKNHSSAMYPLISSNLDSSLRYSLTSSNFLF</sequence>
<feature type="transmembrane region" description="Helical" evidence="1">
    <location>
        <begin position="21"/>
        <end position="41"/>
    </location>
</feature>
<keyword evidence="1" id="KW-0472">Membrane</keyword>
<evidence type="ECO:0000313" key="3">
    <source>
        <dbReference type="Proteomes" id="UP000001634"/>
    </source>
</evidence>
<proteinExistence type="predicted"/>
<dbReference type="AlphaFoldDB" id="G0AMZ9"/>
<keyword evidence="1" id="KW-1133">Transmembrane helix</keyword>
<evidence type="ECO:0000256" key="1">
    <source>
        <dbReference type="SAM" id="Phobius"/>
    </source>
</evidence>
<dbReference type="KEGG" id="bbs:BbiDN127_W0042"/>
<name>G0AMZ9_BORBD</name>
<geneLocation type="plasmid" evidence="2 3">
    <name>cp32-11</name>
</geneLocation>
<dbReference type="Proteomes" id="UP000001634">
    <property type="component" value="Plasmid cp32-11"/>
</dbReference>
<keyword evidence="1" id="KW-0812">Transmembrane</keyword>
<dbReference type="HOGENOM" id="CLU_2647318_0_0_12"/>
<keyword evidence="2" id="KW-0614">Plasmid</keyword>
<gene>
    <name evidence="2" type="ordered locus">BbiDN127_W0042</name>
</gene>
<protein>
    <submittedName>
        <fullName evidence="2">Uncharacterized domain protein</fullName>
    </submittedName>
</protein>
<dbReference type="EMBL" id="CP002748">
    <property type="protein sequence ID" value="AEL19075.1"/>
    <property type="molecule type" value="Genomic_DNA"/>
</dbReference>
<evidence type="ECO:0000313" key="2">
    <source>
        <dbReference type="EMBL" id="AEL19075.1"/>
    </source>
</evidence>
<accession>G0AMZ9</accession>
<keyword evidence="3" id="KW-1185">Reference proteome</keyword>
<reference evidence="2 3" key="2">
    <citation type="journal article" date="2012" name="J. Bacteriol.">
        <title>Whole-Genome Sequences of Borrelia bissettii, Borrelia valaisiana, and Borrelia spielmanii.</title>
        <authorList>
            <person name="Schutzer S.E."/>
            <person name="Fraser-Liggett C.M."/>
            <person name="Qiu W.G."/>
            <person name="Kraiczy P."/>
            <person name="Mongodin E.F."/>
            <person name="Dunn J.J."/>
            <person name="Luft B.J."/>
            <person name="Casjens S.R."/>
        </authorList>
    </citation>
    <scope>NUCLEOTIDE SEQUENCE [LARGE SCALE GENOMIC DNA]</scope>
    <source>
        <strain evidence="2">DN127</strain>
        <plasmid evidence="3">cp32-11</plasmid>
    </source>
</reference>
<reference key="1">
    <citation type="submission" date="2011-06" db="EMBL/GenBank/DDBJ databases">
        <authorList>
            <person name="Mongodin E.F."/>
            <person name="Casjens S.R."/>
            <person name="Fraser-Liggett C.M."/>
            <person name="Qiu W.-G."/>
            <person name="Dunn J.J."/>
            <person name="Luft B.J."/>
            <person name="Schutzer S.E."/>
        </authorList>
    </citation>
    <scope>NUCLEOTIDE SEQUENCE</scope>
    <source>
        <strain>DN127</strain>
    </source>
</reference>